<reference evidence="1 2" key="1">
    <citation type="journal article" date="2018" name="Sci. Rep.">
        <title>Genomic signatures of local adaptation to the degree of environmental predictability in rotifers.</title>
        <authorList>
            <person name="Franch-Gras L."/>
            <person name="Hahn C."/>
            <person name="Garcia-Roger E.M."/>
            <person name="Carmona M.J."/>
            <person name="Serra M."/>
            <person name="Gomez A."/>
        </authorList>
    </citation>
    <scope>NUCLEOTIDE SEQUENCE [LARGE SCALE GENOMIC DNA]</scope>
    <source>
        <strain evidence="1">HYR1</strain>
    </source>
</reference>
<organism evidence="1 2">
    <name type="scientific">Brachionus plicatilis</name>
    <name type="common">Marine rotifer</name>
    <name type="synonym">Brachionus muelleri</name>
    <dbReference type="NCBI Taxonomy" id="10195"/>
    <lineage>
        <taxon>Eukaryota</taxon>
        <taxon>Metazoa</taxon>
        <taxon>Spiralia</taxon>
        <taxon>Gnathifera</taxon>
        <taxon>Rotifera</taxon>
        <taxon>Eurotatoria</taxon>
        <taxon>Monogononta</taxon>
        <taxon>Pseudotrocha</taxon>
        <taxon>Ploima</taxon>
        <taxon>Brachionidae</taxon>
        <taxon>Brachionus</taxon>
    </lineage>
</organism>
<name>A0A3M7SQY9_BRAPC</name>
<dbReference type="Proteomes" id="UP000276133">
    <property type="component" value="Unassembled WGS sequence"/>
</dbReference>
<comment type="caution">
    <text evidence="1">The sequence shown here is derived from an EMBL/GenBank/DDBJ whole genome shotgun (WGS) entry which is preliminary data.</text>
</comment>
<evidence type="ECO:0000313" key="1">
    <source>
        <dbReference type="EMBL" id="RNA37958.1"/>
    </source>
</evidence>
<proteinExistence type="predicted"/>
<accession>A0A3M7SQY9</accession>
<dbReference type="EMBL" id="REGN01000956">
    <property type="protein sequence ID" value="RNA37958.1"/>
    <property type="molecule type" value="Genomic_DNA"/>
</dbReference>
<keyword evidence="2" id="KW-1185">Reference proteome</keyword>
<evidence type="ECO:0000313" key="2">
    <source>
        <dbReference type="Proteomes" id="UP000276133"/>
    </source>
</evidence>
<sequence length="94" mass="10925">MKNSAKCNQINLKKILLKIKLFWSEKALSDRSDCHLNTQKPFDVMMNIKSLGTKLFSICHESILSKANMGQFARVIYYFYDLTTRTKGWIEADT</sequence>
<protein>
    <submittedName>
        <fullName evidence="1">Uncharacterized protein</fullName>
    </submittedName>
</protein>
<dbReference type="AlphaFoldDB" id="A0A3M7SQY9"/>
<gene>
    <name evidence="1" type="ORF">BpHYR1_013280</name>
</gene>